<feature type="domain" description="Outer membrane protein beta-barrel" evidence="3">
    <location>
        <begin position="8"/>
        <end position="173"/>
    </location>
</feature>
<evidence type="ECO:0000313" key="4">
    <source>
        <dbReference type="EMBL" id="MCG2613550.1"/>
    </source>
</evidence>
<dbReference type="EMBL" id="JAKLTR010000002">
    <property type="protein sequence ID" value="MCG2613550.1"/>
    <property type="molecule type" value="Genomic_DNA"/>
</dbReference>
<keyword evidence="1 2" id="KW-0732">Signal</keyword>
<evidence type="ECO:0000256" key="1">
    <source>
        <dbReference type="ARBA" id="ARBA00022729"/>
    </source>
</evidence>
<dbReference type="Pfam" id="PF13505">
    <property type="entry name" value="OMP_b-brl"/>
    <property type="match status" value="1"/>
</dbReference>
<evidence type="ECO:0000259" key="3">
    <source>
        <dbReference type="Pfam" id="PF13505"/>
    </source>
</evidence>
<comment type="caution">
    <text evidence="4">The sequence shown here is derived from an EMBL/GenBank/DDBJ whole genome shotgun (WGS) entry which is preliminary data.</text>
</comment>
<evidence type="ECO:0000313" key="5">
    <source>
        <dbReference type="Proteomes" id="UP001165367"/>
    </source>
</evidence>
<feature type="chain" id="PRO_5047370828" evidence="2">
    <location>
        <begin position="20"/>
        <end position="179"/>
    </location>
</feature>
<dbReference type="Proteomes" id="UP001165367">
    <property type="component" value="Unassembled WGS sequence"/>
</dbReference>
<keyword evidence="5" id="KW-1185">Reference proteome</keyword>
<evidence type="ECO:0000256" key="2">
    <source>
        <dbReference type="SAM" id="SignalP"/>
    </source>
</evidence>
<proteinExistence type="predicted"/>
<feature type="signal peptide" evidence="2">
    <location>
        <begin position="1"/>
        <end position="19"/>
    </location>
</feature>
<dbReference type="InterPro" id="IPR027385">
    <property type="entry name" value="Beta-barrel_OMP"/>
</dbReference>
<name>A0ABS9KMJ2_9BACT</name>
<accession>A0ABS9KMJ2</accession>
<gene>
    <name evidence="4" type="ORF">LZZ85_04630</name>
</gene>
<protein>
    <submittedName>
        <fullName evidence="4">Porin family protein</fullName>
    </submittedName>
</protein>
<organism evidence="4 5">
    <name type="scientific">Terrimonas ginsenosidimutans</name>
    <dbReference type="NCBI Taxonomy" id="2908004"/>
    <lineage>
        <taxon>Bacteria</taxon>
        <taxon>Pseudomonadati</taxon>
        <taxon>Bacteroidota</taxon>
        <taxon>Chitinophagia</taxon>
        <taxon>Chitinophagales</taxon>
        <taxon>Chitinophagaceae</taxon>
        <taxon>Terrimonas</taxon>
    </lineage>
</organism>
<reference evidence="4" key="1">
    <citation type="submission" date="2022-01" db="EMBL/GenBank/DDBJ databases">
        <authorList>
            <person name="Jo J.-H."/>
            <person name="Im W.-T."/>
        </authorList>
    </citation>
    <scope>NUCLEOTIDE SEQUENCE</scope>
    <source>
        <strain evidence="4">NA20</strain>
    </source>
</reference>
<dbReference type="InterPro" id="IPR011250">
    <property type="entry name" value="OMP/PagP_B-barrel"/>
</dbReference>
<dbReference type="RefSeq" id="WP_237868902.1">
    <property type="nucleotide sequence ID" value="NZ_JAKLTR010000002.1"/>
</dbReference>
<sequence>MRSLSTLICLLILATSAQSQKGSNQLQISGHIGFPVFDMADGAKTGYGGYARGFLGFSDKPQQVTLTVGYSRFPVKGLPAGAEANLSTTPVLLGYRYFLGGFFLESNAGVGFNNVHIKTTNASTDLSKTSFSWALRAGYRINPVEISVAYQNTGLDSQNEDISFVGLHIGYNFQLGSSR</sequence>
<dbReference type="SUPFAM" id="SSF56925">
    <property type="entry name" value="OMPA-like"/>
    <property type="match status" value="1"/>
</dbReference>